<protein>
    <submittedName>
        <fullName evidence="1">Uncharacterized protein</fullName>
    </submittedName>
</protein>
<dbReference type="OrthoDB" id="10271992at2759"/>
<name>A0A3M2SKA6_9HYPO</name>
<gene>
    <name evidence="1" type="ORF">CDV36_002403</name>
</gene>
<keyword evidence="2" id="KW-1185">Reference proteome</keyword>
<evidence type="ECO:0000313" key="1">
    <source>
        <dbReference type="EMBL" id="RMJ17954.1"/>
    </source>
</evidence>
<dbReference type="EMBL" id="NKUJ01000025">
    <property type="protein sequence ID" value="RMJ17954.1"/>
    <property type="molecule type" value="Genomic_DNA"/>
</dbReference>
<dbReference type="Proteomes" id="UP000277212">
    <property type="component" value="Unassembled WGS sequence"/>
</dbReference>
<evidence type="ECO:0000313" key="2">
    <source>
        <dbReference type="Proteomes" id="UP000277212"/>
    </source>
</evidence>
<accession>A0A3M2SKA6</accession>
<organism evidence="1 2">
    <name type="scientific">Fusarium kuroshium</name>
    <dbReference type="NCBI Taxonomy" id="2010991"/>
    <lineage>
        <taxon>Eukaryota</taxon>
        <taxon>Fungi</taxon>
        <taxon>Dikarya</taxon>
        <taxon>Ascomycota</taxon>
        <taxon>Pezizomycotina</taxon>
        <taxon>Sordariomycetes</taxon>
        <taxon>Hypocreomycetidae</taxon>
        <taxon>Hypocreales</taxon>
        <taxon>Nectriaceae</taxon>
        <taxon>Fusarium</taxon>
        <taxon>Fusarium solani species complex</taxon>
    </lineage>
</organism>
<proteinExistence type="predicted"/>
<reference evidence="1 2" key="1">
    <citation type="submission" date="2017-06" db="EMBL/GenBank/DDBJ databases">
        <title>Comparative genomic analysis of Ambrosia Fusariam Clade fungi.</title>
        <authorList>
            <person name="Stajich J.E."/>
            <person name="Carrillo J."/>
            <person name="Kijimoto T."/>
            <person name="Eskalen A."/>
            <person name="O'Donnell K."/>
            <person name="Kasson M."/>
        </authorList>
    </citation>
    <scope>NUCLEOTIDE SEQUENCE [LARGE SCALE GENOMIC DNA]</scope>
    <source>
        <strain evidence="1">UCR3666</strain>
    </source>
</reference>
<sequence>MENIDVDEGTWLDSDMPRQRNMCRQARAELDPAGNNRSLHNNFFNKNLQILPRDAPPSSHSLRNLY</sequence>
<comment type="caution">
    <text evidence="1">The sequence shown here is derived from an EMBL/GenBank/DDBJ whole genome shotgun (WGS) entry which is preliminary data.</text>
</comment>
<dbReference type="AlphaFoldDB" id="A0A3M2SKA6"/>